<name>A0A4V3H023_9FIRM</name>
<dbReference type="PANTHER" id="PTHR43806">
    <property type="entry name" value="PEPTIDASE S8"/>
    <property type="match status" value="1"/>
</dbReference>
<dbReference type="PRINTS" id="PR00723">
    <property type="entry name" value="SUBTILISIN"/>
</dbReference>
<dbReference type="InterPro" id="IPR035986">
    <property type="entry name" value="PKD_dom_sf"/>
</dbReference>
<dbReference type="Gene3D" id="3.40.50.200">
    <property type="entry name" value="Peptidase S8/S53 domain"/>
    <property type="match status" value="1"/>
</dbReference>
<dbReference type="PROSITE" id="PS00136">
    <property type="entry name" value="SUBTILASE_ASP"/>
    <property type="match status" value="1"/>
</dbReference>
<feature type="active site" description="Charge relay system" evidence="5">
    <location>
        <position position="486"/>
    </location>
</feature>
<proteinExistence type="inferred from homology"/>
<dbReference type="SUPFAM" id="SSF49299">
    <property type="entry name" value="PKD domain"/>
    <property type="match status" value="1"/>
</dbReference>
<evidence type="ECO:0000256" key="6">
    <source>
        <dbReference type="RuleBase" id="RU003355"/>
    </source>
</evidence>
<dbReference type="InterPro" id="IPR050131">
    <property type="entry name" value="Peptidase_S8_subtilisin-like"/>
</dbReference>
<dbReference type="PROSITE" id="PS51892">
    <property type="entry name" value="SUBTILASE"/>
    <property type="match status" value="1"/>
</dbReference>
<evidence type="ECO:0000256" key="7">
    <source>
        <dbReference type="SAM" id="MobiDB-lite"/>
    </source>
</evidence>
<dbReference type="RefSeq" id="WP_134114646.1">
    <property type="nucleotide sequence ID" value="NZ_SOEG01000002.1"/>
</dbReference>
<keyword evidence="10" id="KW-1185">Reference proteome</keyword>
<evidence type="ECO:0000256" key="1">
    <source>
        <dbReference type="ARBA" id="ARBA00011073"/>
    </source>
</evidence>
<accession>A0A4V3H023</accession>
<evidence type="ECO:0000256" key="3">
    <source>
        <dbReference type="ARBA" id="ARBA00022801"/>
    </source>
</evidence>
<dbReference type="PROSITE" id="PS00018">
    <property type="entry name" value="EF_HAND_1"/>
    <property type="match status" value="1"/>
</dbReference>
<dbReference type="InterPro" id="IPR023827">
    <property type="entry name" value="Peptidase_S8_Asp-AS"/>
</dbReference>
<dbReference type="InterPro" id="IPR015500">
    <property type="entry name" value="Peptidase_S8_subtilisin-rel"/>
</dbReference>
<feature type="compositionally biased region" description="Polar residues" evidence="7">
    <location>
        <begin position="337"/>
        <end position="350"/>
    </location>
</feature>
<dbReference type="PROSITE" id="PS00138">
    <property type="entry name" value="SUBTILASE_SER"/>
    <property type="match status" value="1"/>
</dbReference>
<evidence type="ECO:0000313" key="10">
    <source>
        <dbReference type="Proteomes" id="UP000295832"/>
    </source>
</evidence>
<keyword evidence="3 5" id="KW-0378">Hydrolase</keyword>
<dbReference type="InterPro" id="IPR018247">
    <property type="entry name" value="EF_Hand_1_Ca_BS"/>
</dbReference>
<keyword evidence="2 5" id="KW-0645">Protease</keyword>
<comment type="similarity">
    <text evidence="1 5 6">Belongs to the peptidase S8 family.</text>
</comment>
<dbReference type="SUPFAM" id="SSF52743">
    <property type="entry name" value="Subtilisin-like"/>
    <property type="match status" value="1"/>
</dbReference>
<dbReference type="PANTHER" id="PTHR43806:SF11">
    <property type="entry name" value="CEREVISIN-RELATED"/>
    <property type="match status" value="1"/>
</dbReference>
<dbReference type="InterPro" id="IPR000209">
    <property type="entry name" value="Peptidase_S8/S53_dom"/>
</dbReference>
<evidence type="ECO:0000256" key="5">
    <source>
        <dbReference type="PROSITE-ProRule" id="PRU01240"/>
    </source>
</evidence>
<dbReference type="Proteomes" id="UP000295832">
    <property type="component" value="Unassembled WGS sequence"/>
</dbReference>
<evidence type="ECO:0000259" key="8">
    <source>
        <dbReference type="Pfam" id="PF00082"/>
    </source>
</evidence>
<dbReference type="EMBL" id="SOEG01000002">
    <property type="protein sequence ID" value="TDX59009.1"/>
    <property type="molecule type" value="Genomic_DNA"/>
</dbReference>
<dbReference type="InterPro" id="IPR013783">
    <property type="entry name" value="Ig-like_fold"/>
</dbReference>
<dbReference type="InterPro" id="IPR036852">
    <property type="entry name" value="Peptidase_S8/S53_dom_sf"/>
</dbReference>
<dbReference type="InterPro" id="IPR023828">
    <property type="entry name" value="Peptidase_S8_Ser-AS"/>
</dbReference>
<dbReference type="PROSITE" id="PS51257">
    <property type="entry name" value="PROKAR_LIPOPROTEIN"/>
    <property type="match status" value="1"/>
</dbReference>
<organism evidence="9 10">
    <name type="scientific">Orenia marismortui</name>
    <dbReference type="NCBI Taxonomy" id="46469"/>
    <lineage>
        <taxon>Bacteria</taxon>
        <taxon>Bacillati</taxon>
        <taxon>Bacillota</taxon>
        <taxon>Clostridia</taxon>
        <taxon>Halanaerobiales</taxon>
        <taxon>Halobacteroidaceae</taxon>
        <taxon>Orenia</taxon>
    </lineage>
</organism>
<feature type="active site" description="Charge relay system" evidence="5">
    <location>
        <position position="702"/>
    </location>
</feature>
<reference evidence="9 10" key="1">
    <citation type="submission" date="2019-03" db="EMBL/GenBank/DDBJ databases">
        <title>Subsurface microbial communities from deep shales in Ohio and West Virginia, USA.</title>
        <authorList>
            <person name="Wrighton K."/>
        </authorList>
    </citation>
    <scope>NUCLEOTIDE SEQUENCE [LARGE SCALE GENOMIC DNA]</scope>
    <source>
        <strain evidence="9 10">MSL 6dP</strain>
    </source>
</reference>
<dbReference type="GO" id="GO:0006508">
    <property type="term" value="P:proteolysis"/>
    <property type="evidence" value="ECO:0007669"/>
    <property type="project" value="UniProtKB-KW"/>
</dbReference>
<feature type="domain" description="Peptidase S8/S53" evidence="8">
    <location>
        <begin position="479"/>
        <end position="750"/>
    </location>
</feature>
<dbReference type="GO" id="GO:0004252">
    <property type="term" value="F:serine-type endopeptidase activity"/>
    <property type="evidence" value="ECO:0007669"/>
    <property type="project" value="UniProtKB-UniRule"/>
</dbReference>
<dbReference type="InterPro" id="IPR022398">
    <property type="entry name" value="Peptidase_S8_His-AS"/>
</dbReference>
<evidence type="ECO:0000256" key="4">
    <source>
        <dbReference type="ARBA" id="ARBA00022825"/>
    </source>
</evidence>
<gene>
    <name evidence="9" type="ORF">C7959_102147</name>
</gene>
<sequence>MHRRRIVLNLLLTLFILVLITGCSGGGDESPKNNKPIIDNVEVSKTDLYFGESINLSASARDVDQEMLTYSWVVNQGEGSITTDIENNSEGKKAIYTAPKVEGTFNIILTVSDSKNTVRKSITINVSKPNTAITSLDMKKLIFENESVDIIANIHPYFKDKIQSYNWTSKEGNINFDANKGQYSAPNQATTDTITLTVTFKEGSVEEIESIENKSQSRDFEVKIEPIVEMFIDNRNLIAGNSTDISLSGITDTVTSVEWSANKGDIIGDRGIATYTSPSVPYLVEINAKINYYNGEFSRTLTDTITVSQEVSLSGKLSFTPPNWLREDACDTGEPSEVNSNNSDTSTQSLNLNKSLTETNKYKENQIFIIFEDYASNSEIIALLNEYNLNILKRSDNLITSVSNVDINEEIVAEQISNENIVANANPISFAKALSEPIYPITNDNYDDYDVDGVLWHHRALGMNYVWEYLEDTLDSLETIKVAVLDTGIDLEHPLLKDRTLVSEGRNWVLESDGSVDRSKFDDDHGHGSAVAGFIGAIADSEDGTGVRGIAPNVELVPLKIINYGGYAGSDDIYLAMNYAKSIGVRVANLSLGDNDFVETASNFFKDLALNHNIISVGAGGNEGFLDDGREKVIYPAGYDYVLGVGNIGLDGERYYTSNYGENLDFVAGGTFVASTWNTDNCYEGRNPDYWLSKYTKDTGTSFSSPIIAGVVSLLLGQHPEYTFDEVYETLKKYSIDLGDEGKDIYYGWGLPNVYRMLTETTIDKATVFLGKKVIDEDTEEITYQRLSQEYPLSEFINGENGEFEFAEIVGGVYKLYAWIDVNEDGIISNGDYLGASEKFATGEVNLDLSVYEED</sequence>
<dbReference type="PROSITE" id="PS00137">
    <property type="entry name" value="SUBTILASE_HIS"/>
    <property type="match status" value="1"/>
</dbReference>
<dbReference type="Pfam" id="PF00082">
    <property type="entry name" value="Peptidase_S8"/>
    <property type="match status" value="1"/>
</dbReference>
<evidence type="ECO:0000313" key="9">
    <source>
        <dbReference type="EMBL" id="TDX59009.1"/>
    </source>
</evidence>
<dbReference type="AlphaFoldDB" id="A0A4V3H023"/>
<dbReference type="Gene3D" id="2.60.40.10">
    <property type="entry name" value="Immunoglobulins"/>
    <property type="match status" value="1"/>
</dbReference>
<comment type="caution">
    <text evidence="9">The sequence shown here is derived from an EMBL/GenBank/DDBJ whole genome shotgun (WGS) entry which is preliminary data.</text>
</comment>
<feature type="region of interest" description="Disordered" evidence="7">
    <location>
        <begin position="331"/>
        <end position="350"/>
    </location>
</feature>
<feature type="active site" description="Charge relay system" evidence="5">
    <location>
        <position position="527"/>
    </location>
</feature>
<keyword evidence="4 5" id="KW-0720">Serine protease</keyword>
<protein>
    <submittedName>
        <fullName evidence="9">Subtilase family protein</fullName>
    </submittedName>
</protein>
<evidence type="ECO:0000256" key="2">
    <source>
        <dbReference type="ARBA" id="ARBA00022670"/>
    </source>
</evidence>